<evidence type="ECO:0000313" key="3">
    <source>
        <dbReference type="EMBL" id="BCS83715.1"/>
    </source>
</evidence>
<dbReference type="Gene3D" id="1.25.40.20">
    <property type="entry name" value="Ankyrin repeat-containing domain"/>
    <property type="match status" value="1"/>
</dbReference>
<dbReference type="InterPro" id="IPR036770">
    <property type="entry name" value="Ankyrin_rpt-contain_sf"/>
</dbReference>
<dbReference type="RefSeq" id="YP_010842323.1">
    <property type="nucleotide sequence ID" value="NC_079139.1"/>
</dbReference>
<dbReference type="Pfam" id="PF12796">
    <property type="entry name" value="Ank_2"/>
    <property type="match status" value="1"/>
</dbReference>
<sequence>MTCINDPIPWELWVCIANFSDKCDYNLFFTNKKFFSLINYYKFDLNVIEFAVKRGNLDIIKYILKLKHEKDDLVDNKRFKKIGLQKCFEISCEQGQIEVVKFLAEKEANIQANNYPVRLASKNGHLEVVKFLVEKGVDIQNNNNATELASKNGHLEVIKYLV</sequence>
<dbReference type="GeneID" id="80558920"/>
<keyword evidence="4" id="KW-1185">Reference proteome</keyword>
<keyword evidence="2" id="KW-0040">ANK repeat</keyword>
<evidence type="ECO:0000256" key="2">
    <source>
        <dbReference type="ARBA" id="ARBA00023043"/>
    </source>
</evidence>
<dbReference type="PANTHER" id="PTHR24188:SF29">
    <property type="entry name" value="GH09064P"/>
    <property type="match status" value="1"/>
</dbReference>
<name>A0ABM7NU69_9VIRU</name>
<accession>A0ABM7NU69</accession>
<proteinExistence type="predicted"/>
<dbReference type="SUPFAM" id="SSF140860">
    <property type="entry name" value="Pseudo ankyrin repeat-like"/>
    <property type="match status" value="1"/>
</dbReference>
<evidence type="ECO:0000313" key="4">
    <source>
        <dbReference type="Proteomes" id="UP001321479"/>
    </source>
</evidence>
<reference evidence="3 4" key="1">
    <citation type="submission" date="2021-02" db="EMBL/GenBank/DDBJ databases">
        <title>Cotonvirus japonicus, which uses Golgi apparatus of host cells for its virion factory, phylogenetically links tailed tupanvirus and icosahedral mimivirus.</title>
        <authorList>
            <person name="Takahashi H."/>
            <person name="Fukaya S."/>
            <person name="Song C."/>
            <person name="Murata K."/>
            <person name="Takemura M."/>
        </authorList>
    </citation>
    <scope>NUCLEOTIDE SEQUENCE [LARGE SCALE GENOMIC DNA]</scope>
</reference>
<dbReference type="PROSITE" id="PS50088">
    <property type="entry name" value="ANK_REPEAT"/>
    <property type="match status" value="1"/>
</dbReference>
<dbReference type="SMART" id="SM00248">
    <property type="entry name" value="ANK"/>
    <property type="match status" value="3"/>
</dbReference>
<dbReference type="EMBL" id="AP024483">
    <property type="protein sequence ID" value="BCS83715.1"/>
    <property type="molecule type" value="Genomic_DNA"/>
</dbReference>
<dbReference type="PANTHER" id="PTHR24188">
    <property type="entry name" value="ANKYRIN REPEAT PROTEIN"/>
    <property type="match status" value="1"/>
</dbReference>
<dbReference type="Proteomes" id="UP001321479">
    <property type="component" value="Segment"/>
</dbReference>
<keyword evidence="1" id="KW-0677">Repeat</keyword>
<evidence type="ECO:0000256" key="1">
    <source>
        <dbReference type="ARBA" id="ARBA00022737"/>
    </source>
</evidence>
<dbReference type="InterPro" id="IPR002110">
    <property type="entry name" value="Ankyrin_rpt"/>
</dbReference>
<protein>
    <submittedName>
        <fullName evidence="3">Ankyrin repeat protein</fullName>
    </submittedName>
</protein>
<organism evidence="3 4">
    <name type="scientific">Cotonvirus japonicus</name>
    <dbReference type="NCBI Taxonomy" id="2811091"/>
    <lineage>
        <taxon>Viruses</taxon>
        <taxon>Varidnaviria</taxon>
        <taxon>Bamfordvirae</taxon>
        <taxon>Nucleocytoviricota</taxon>
        <taxon>Megaviricetes</taxon>
        <taxon>Imitervirales</taxon>
        <taxon>Mimiviridae</taxon>
        <taxon>Megamimivirinae</taxon>
        <taxon>Cotonvirus</taxon>
        <taxon>Cotonvirus japonicum</taxon>
    </lineage>
</organism>
<dbReference type="PROSITE" id="PS50297">
    <property type="entry name" value="ANK_REP_REGION"/>
    <property type="match status" value="1"/>
</dbReference>